<evidence type="ECO:0000256" key="2">
    <source>
        <dbReference type="ARBA" id="ARBA00022448"/>
    </source>
</evidence>
<dbReference type="PANTHER" id="PTHR30061:SF50">
    <property type="entry name" value="MALTOSE_MALTODEXTRIN-BINDING PERIPLASMIC PROTEIN"/>
    <property type="match status" value="1"/>
</dbReference>
<dbReference type="PANTHER" id="PTHR30061">
    <property type="entry name" value="MALTOSE-BINDING PERIPLASMIC PROTEIN"/>
    <property type="match status" value="1"/>
</dbReference>
<dbReference type="SUPFAM" id="SSF53850">
    <property type="entry name" value="Periplasmic binding protein-like II"/>
    <property type="match status" value="1"/>
</dbReference>
<dbReference type="InterPro" id="IPR006059">
    <property type="entry name" value="SBP"/>
</dbReference>
<keyword evidence="2" id="KW-0813">Transport</keyword>
<proteinExistence type="inferred from homology"/>
<organism evidence="5 6">
    <name type="scientific">Lederbergia ruris</name>
    <dbReference type="NCBI Taxonomy" id="217495"/>
    <lineage>
        <taxon>Bacteria</taxon>
        <taxon>Bacillati</taxon>
        <taxon>Bacillota</taxon>
        <taxon>Bacilli</taxon>
        <taxon>Bacillales</taxon>
        <taxon>Bacillaceae</taxon>
        <taxon>Lederbergia</taxon>
    </lineage>
</organism>
<dbReference type="EMBL" id="BORB01000003">
    <property type="protein sequence ID" value="GIN56216.1"/>
    <property type="molecule type" value="Genomic_DNA"/>
</dbReference>
<dbReference type="Gene3D" id="3.40.190.10">
    <property type="entry name" value="Periplasmic binding protein-like II"/>
    <property type="match status" value="2"/>
</dbReference>
<accession>A0ABQ4KFG0</accession>
<name>A0ABQ4KFG0_9BACI</name>
<comment type="caution">
    <text evidence="5">The sequence shown here is derived from an EMBL/GenBank/DDBJ whole genome shotgun (WGS) entry which is preliminary data.</text>
</comment>
<keyword evidence="6" id="KW-1185">Reference proteome</keyword>
<evidence type="ECO:0000256" key="3">
    <source>
        <dbReference type="ARBA" id="ARBA00022729"/>
    </source>
</evidence>
<sequence length="417" mass="46252">MKKTNKTFSLMMVVLLIAAFALAGCGSVKDKNNSGGKGKSSAPTLTIFNSKVEIVDQLEALTEEYTEETGVKVEVWGAAGDKYAQQLQSKLTSNQGPSIFSVKVSEAEKLKSYLYDMSNEDYVKSIAPNMELKVDDKIVGVPYGVEGYGLIYNKNMVNPKDVTDYDSFVHTLEKFKSEDINGLGMSEEDYFLIGHILNTPFALQDDPIAFIDKLNKGEVKMADTKEFQDFAKFMEAIKANTKNPLEVTYDGVIGDFATDKTAMIHQGNWAYGMFEDYDLDFEMGMMPFPLEGNDKLAVGVGNNWAINGSADEDENKAANDFLNWMFTSETGQRYIVEEFGFIPAMTNIEAKDLDPLSQIVLEASNSGQTIPWAFNYFPANSITNDLSPAAQEFFLSKDMTGQQLLEKLDAAWANSVK</sequence>
<gene>
    <name evidence="5" type="ORF">J8TS2_05350</name>
</gene>
<dbReference type="RefSeq" id="WP_246516723.1">
    <property type="nucleotide sequence ID" value="NZ_BORB01000003.1"/>
</dbReference>
<dbReference type="PROSITE" id="PS51257">
    <property type="entry name" value="PROKAR_LIPOPROTEIN"/>
    <property type="match status" value="1"/>
</dbReference>
<evidence type="ECO:0000256" key="1">
    <source>
        <dbReference type="ARBA" id="ARBA00008520"/>
    </source>
</evidence>
<evidence type="ECO:0000313" key="6">
    <source>
        <dbReference type="Proteomes" id="UP000679950"/>
    </source>
</evidence>
<evidence type="ECO:0000313" key="5">
    <source>
        <dbReference type="EMBL" id="GIN56216.1"/>
    </source>
</evidence>
<feature type="chain" id="PRO_5046537037" evidence="4">
    <location>
        <begin position="24"/>
        <end position="417"/>
    </location>
</feature>
<keyword evidence="3 4" id="KW-0732">Signal</keyword>
<dbReference type="Proteomes" id="UP000679950">
    <property type="component" value="Unassembled WGS sequence"/>
</dbReference>
<dbReference type="Pfam" id="PF13416">
    <property type="entry name" value="SBP_bac_8"/>
    <property type="match status" value="1"/>
</dbReference>
<reference evidence="5 6" key="1">
    <citation type="submission" date="2021-03" db="EMBL/GenBank/DDBJ databases">
        <title>Antimicrobial resistance genes in bacteria isolated from Japanese honey, and their potential for conferring macrolide and lincosamide resistance in the American foulbrood pathogen Paenibacillus larvae.</title>
        <authorList>
            <person name="Okamoto M."/>
            <person name="Kumagai M."/>
            <person name="Kanamori H."/>
            <person name="Takamatsu D."/>
        </authorList>
    </citation>
    <scope>NUCLEOTIDE SEQUENCE [LARGE SCALE GENOMIC DNA]</scope>
    <source>
        <strain evidence="5 6">J8TS2</strain>
    </source>
</reference>
<protein>
    <submittedName>
        <fullName evidence="5">ABC transporter substrate-binding protein</fullName>
    </submittedName>
</protein>
<evidence type="ECO:0000256" key="4">
    <source>
        <dbReference type="SAM" id="SignalP"/>
    </source>
</evidence>
<feature type="signal peptide" evidence="4">
    <location>
        <begin position="1"/>
        <end position="23"/>
    </location>
</feature>
<comment type="similarity">
    <text evidence="1">Belongs to the bacterial solute-binding protein 1 family.</text>
</comment>